<keyword evidence="3" id="KW-0255">Endonuclease</keyword>
<feature type="domain" description="ENPP1-3/EXOG-like endonuclease/phosphodiesterase" evidence="2">
    <location>
        <begin position="1"/>
        <end position="163"/>
    </location>
</feature>
<keyword evidence="1" id="KW-1133">Transmembrane helix</keyword>
<evidence type="ECO:0000313" key="3">
    <source>
        <dbReference type="EMBL" id="KIC70804.1"/>
    </source>
</evidence>
<dbReference type="InterPro" id="IPR044925">
    <property type="entry name" value="His-Me_finger_sf"/>
</dbReference>
<dbReference type="SUPFAM" id="SSF54060">
    <property type="entry name" value="His-Me finger endonucleases"/>
    <property type="match status" value="1"/>
</dbReference>
<keyword evidence="1" id="KW-0812">Transmembrane</keyword>
<dbReference type="PANTHER" id="PTHR13966:SF5">
    <property type="entry name" value="ENDONUCLEASE G, MITOCHONDRIAL"/>
    <property type="match status" value="1"/>
</dbReference>
<dbReference type="AlphaFoldDB" id="A0A0C1GYY8"/>
<organism evidence="3 4">
    <name type="scientific">Candidatus Protochlamydia amoebophila</name>
    <dbReference type="NCBI Taxonomy" id="362787"/>
    <lineage>
        <taxon>Bacteria</taxon>
        <taxon>Pseudomonadati</taxon>
        <taxon>Chlamydiota</taxon>
        <taxon>Chlamydiia</taxon>
        <taxon>Parachlamydiales</taxon>
        <taxon>Parachlamydiaceae</taxon>
        <taxon>Candidatus Protochlamydia</taxon>
    </lineage>
</organism>
<dbReference type="GO" id="GO:0000014">
    <property type="term" value="F:single-stranded DNA endodeoxyribonuclease activity"/>
    <property type="evidence" value="ECO:0007669"/>
    <property type="project" value="TreeGrafter"/>
</dbReference>
<evidence type="ECO:0000313" key="4">
    <source>
        <dbReference type="Proteomes" id="UP000031465"/>
    </source>
</evidence>
<dbReference type="InterPro" id="IPR020821">
    <property type="entry name" value="ENPP1-3/EXOG-like_nuc-like"/>
</dbReference>
<keyword evidence="3" id="KW-0540">Nuclease</keyword>
<gene>
    <name evidence="3" type="ORF">DB44_FT00020</name>
</gene>
<dbReference type="GO" id="GO:0046872">
    <property type="term" value="F:metal ion binding"/>
    <property type="evidence" value="ECO:0007669"/>
    <property type="project" value="InterPro"/>
</dbReference>
<sequence>MKIYILAWFDPLSINTESNTMVKNKQALLLNLKFFSFWISSFMLGIAIGITNQRISLLRTCTNQVLDPIEQSVLVIQVYLSHDGCDGKRYVTYPVIGPQEVAVLTHFFKVLKQENWHGNHEIKAYIFPNQPISSNMPLGEFESTLEKLEKCAGLIFHNNIPLSCPLRKLFR</sequence>
<keyword evidence="3" id="KW-0378">Hydrolase</keyword>
<dbReference type="Pfam" id="PF01223">
    <property type="entry name" value="Endonuclease_NS"/>
    <property type="match status" value="1"/>
</dbReference>
<dbReference type="PANTHER" id="PTHR13966">
    <property type="entry name" value="ENDONUCLEASE RELATED"/>
    <property type="match status" value="1"/>
</dbReference>
<dbReference type="Gene3D" id="3.40.570.10">
    <property type="entry name" value="Extracellular Endonuclease, subunit A"/>
    <property type="match status" value="1"/>
</dbReference>
<proteinExistence type="predicted"/>
<keyword evidence="1" id="KW-0472">Membrane</keyword>
<dbReference type="PATRIC" id="fig|362787.3.peg.1999"/>
<name>A0A0C1GYY8_9BACT</name>
<dbReference type="InterPro" id="IPR044929">
    <property type="entry name" value="DNA/RNA_non-sp_Endonuclease_sf"/>
</dbReference>
<dbReference type="GO" id="GO:0003676">
    <property type="term" value="F:nucleic acid binding"/>
    <property type="evidence" value="ECO:0007669"/>
    <property type="project" value="InterPro"/>
</dbReference>
<accession>A0A0C1GYY8</accession>
<reference evidence="3 4" key="1">
    <citation type="journal article" date="2014" name="Mol. Biol. Evol.">
        <title>Massive expansion of Ubiquitination-related gene families within the Chlamydiae.</title>
        <authorList>
            <person name="Domman D."/>
            <person name="Collingro A."/>
            <person name="Lagkouvardos I."/>
            <person name="Gehre L."/>
            <person name="Weinmaier T."/>
            <person name="Rattei T."/>
            <person name="Subtil A."/>
            <person name="Horn M."/>
        </authorList>
    </citation>
    <scope>NUCLEOTIDE SEQUENCE [LARGE SCALE GENOMIC DNA]</scope>
    <source>
        <strain evidence="3 4">EI2</strain>
    </source>
</reference>
<dbReference type="SMART" id="SM00477">
    <property type="entry name" value="NUC"/>
    <property type="match status" value="1"/>
</dbReference>
<feature type="transmembrane region" description="Helical" evidence="1">
    <location>
        <begin position="28"/>
        <end position="50"/>
    </location>
</feature>
<evidence type="ECO:0000256" key="1">
    <source>
        <dbReference type="SAM" id="Phobius"/>
    </source>
</evidence>
<dbReference type="InterPro" id="IPR001604">
    <property type="entry name" value="Endo_G_ENPP1-like_dom"/>
</dbReference>
<dbReference type="EMBL" id="JSAN01000139">
    <property type="protein sequence ID" value="KIC70804.1"/>
    <property type="molecule type" value="Genomic_DNA"/>
</dbReference>
<evidence type="ECO:0000259" key="2">
    <source>
        <dbReference type="SMART" id="SM00477"/>
    </source>
</evidence>
<dbReference type="InterPro" id="IPR040255">
    <property type="entry name" value="Non-specific_endonuclease"/>
</dbReference>
<dbReference type="Proteomes" id="UP000031465">
    <property type="component" value="Unassembled WGS sequence"/>
</dbReference>
<dbReference type="GO" id="GO:0004521">
    <property type="term" value="F:RNA endonuclease activity"/>
    <property type="evidence" value="ECO:0007669"/>
    <property type="project" value="TreeGrafter"/>
</dbReference>
<protein>
    <submittedName>
        <fullName evidence="3">Putative endonuclease G, mitochondrial</fullName>
    </submittedName>
</protein>
<comment type="caution">
    <text evidence="3">The sequence shown here is derived from an EMBL/GenBank/DDBJ whole genome shotgun (WGS) entry which is preliminary data.</text>
</comment>